<dbReference type="PROSITE" id="PS51192">
    <property type="entry name" value="HELICASE_ATP_BIND_1"/>
    <property type="match status" value="1"/>
</dbReference>
<evidence type="ECO:0000256" key="12">
    <source>
        <dbReference type="SAM" id="MobiDB-lite"/>
    </source>
</evidence>
<evidence type="ECO:0000259" key="13">
    <source>
        <dbReference type="PROSITE" id="PS51192"/>
    </source>
</evidence>
<feature type="region of interest" description="Disordered" evidence="12">
    <location>
        <begin position="722"/>
        <end position="741"/>
    </location>
</feature>
<dbReference type="Pfam" id="PF00270">
    <property type="entry name" value="DEAD"/>
    <property type="match status" value="1"/>
</dbReference>
<evidence type="ECO:0000256" key="4">
    <source>
        <dbReference type="ARBA" id="ARBA00022741"/>
    </source>
</evidence>
<dbReference type="SMART" id="SM00487">
    <property type="entry name" value="DEXDc"/>
    <property type="match status" value="1"/>
</dbReference>
<accession>A0ABR0V5Z6</accession>
<feature type="domain" description="DEAD-box RNA helicase Q" evidence="15">
    <location>
        <begin position="20"/>
        <end position="48"/>
    </location>
</feature>
<evidence type="ECO:0000256" key="6">
    <source>
        <dbReference type="ARBA" id="ARBA00022806"/>
    </source>
</evidence>
<dbReference type="Gene3D" id="3.40.50.620">
    <property type="entry name" value="HUPs"/>
    <property type="match status" value="2"/>
</dbReference>
<evidence type="ECO:0000256" key="3">
    <source>
        <dbReference type="ARBA" id="ARBA00022598"/>
    </source>
</evidence>
<dbReference type="Pfam" id="PF00271">
    <property type="entry name" value="Helicase_C"/>
    <property type="match status" value="1"/>
</dbReference>
<protein>
    <recommendedName>
        <fullName evidence="2">tryptophan--tRNA ligase</fullName>
        <ecNumber evidence="2">6.1.1.2</ecNumber>
    </recommendedName>
    <alternativeName>
        <fullName evidence="10">Tryptophanyl-tRNA synthetase</fullName>
    </alternativeName>
</protein>
<dbReference type="Gene3D" id="3.40.50.300">
    <property type="entry name" value="P-loop containing nucleotide triphosphate hydrolases"/>
    <property type="match status" value="2"/>
</dbReference>
<dbReference type="PROSITE" id="PS51194">
    <property type="entry name" value="HELICASE_CTER"/>
    <property type="match status" value="1"/>
</dbReference>
<dbReference type="CDD" id="cd18787">
    <property type="entry name" value="SF2_C_DEAD"/>
    <property type="match status" value="1"/>
</dbReference>
<dbReference type="EC" id="6.1.1.2" evidence="2"/>
<name>A0ABR0V5Z6_REHGL</name>
<evidence type="ECO:0000256" key="5">
    <source>
        <dbReference type="ARBA" id="ARBA00022801"/>
    </source>
</evidence>
<dbReference type="InterPro" id="IPR002305">
    <property type="entry name" value="aa-tRNA-synth_Ic"/>
</dbReference>
<evidence type="ECO:0000256" key="7">
    <source>
        <dbReference type="ARBA" id="ARBA00022840"/>
    </source>
</evidence>
<dbReference type="PRINTS" id="PR01039">
    <property type="entry name" value="TRNASYNTHTRP"/>
</dbReference>
<organism evidence="16 17">
    <name type="scientific">Rehmannia glutinosa</name>
    <name type="common">Chinese foxglove</name>
    <dbReference type="NCBI Taxonomy" id="99300"/>
    <lineage>
        <taxon>Eukaryota</taxon>
        <taxon>Viridiplantae</taxon>
        <taxon>Streptophyta</taxon>
        <taxon>Embryophyta</taxon>
        <taxon>Tracheophyta</taxon>
        <taxon>Spermatophyta</taxon>
        <taxon>Magnoliopsida</taxon>
        <taxon>eudicotyledons</taxon>
        <taxon>Gunneridae</taxon>
        <taxon>Pentapetalae</taxon>
        <taxon>asterids</taxon>
        <taxon>lamiids</taxon>
        <taxon>Lamiales</taxon>
        <taxon>Orobanchaceae</taxon>
        <taxon>Rehmannieae</taxon>
        <taxon>Rehmannia</taxon>
    </lineage>
</organism>
<feature type="domain" description="Helicase ATP-binding" evidence="13">
    <location>
        <begin position="51"/>
        <end position="221"/>
    </location>
</feature>
<evidence type="ECO:0000313" key="16">
    <source>
        <dbReference type="EMBL" id="KAK6129840.1"/>
    </source>
</evidence>
<dbReference type="PROSITE" id="PS51195">
    <property type="entry name" value="Q_MOTIF"/>
    <property type="match status" value="1"/>
</dbReference>
<dbReference type="InterPro" id="IPR014001">
    <property type="entry name" value="Helicase_ATP-bd"/>
</dbReference>
<dbReference type="InterPro" id="IPR014014">
    <property type="entry name" value="RNA_helicase_DEAD_Q_motif"/>
</dbReference>
<evidence type="ECO:0000256" key="2">
    <source>
        <dbReference type="ARBA" id="ARBA00013161"/>
    </source>
</evidence>
<dbReference type="CDD" id="cd18045">
    <property type="entry name" value="DEADc_EIF4AIII_DDX48"/>
    <property type="match status" value="1"/>
</dbReference>
<dbReference type="InterPro" id="IPR001650">
    <property type="entry name" value="Helicase_C-like"/>
</dbReference>
<evidence type="ECO:0000256" key="8">
    <source>
        <dbReference type="ARBA" id="ARBA00022917"/>
    </source>
</evidence>
<dbReference type="Proteomes" id="UP001318860">
    <property type="component" value="Unassembled WGS sequence"/>
</dbReference>
<reference evidence="16 17" key="1">
    <citation type="journal article" date="2021" name="Comput. Struct. Biotechnol. J.">
        <title>De novo genome assembly of the potent medicinal plant Rehmannia glutinosa using nanopore technology.</title>
        <authorList>
            <person name="Ma L."/>
            <person name="Dong C."/>
            <person name="Song C."/>
            <person name="Wang X."/>
            <person name="Zheng X."/>
            <person name="Niu Y."/>
            <person name="Chen S."/>
            <person name="Feng W."/>
        </authorList>
    </citation>
    <scope>NUCLEOTIDE SEQUENCE [LARGE SCALE GENOMIC DNA]</scope>
    <source>
        <strain evidence="16">DH-2019</strain>
    </source>
</reference>
<keyword evidence="6" id="KW-0347">Helicase</keyword>
<keyword evidence="5" id="KW-0378">Hydrolase</keyword>
<dbReference type="InterPro" id="IPR014729">
    <property type="entry name" value="Rossmann-like_a/b/a_fold"/>
</dbReference>
<keyword evidence="9" id="KW-0030">Aminoacyl-tRNA synthetase</keyword>
<keyword evidence="8" id="KW-0648">Protein biosynthesis</keyword>
<dbReference type="SUPFAM" id="SSF52374">
    <property type="entry name" value="Nucleotidylyl transferase"/>
    <property type="match status" value="1"/>
</dbReference>
<proteinExistence type="inferred from homology"/>
<gene>
    <name evidence="16" type="ORF">DH2020_036426</name>
</gene>
<keyword evidence="4" id="KW-0547">Nucleotide-binding</keyword>
<dbReference type="PANTHER" id="PTHR10055:SF1">
    <property type="entry name" value="TRYPTOPHAN--TRNA LIGASE, CYTOPLASMIC"/>
    <property type="match status" value="1"/>
</dbReference>
<keyword evidence="7" id="KW-0067">ATP-binding</keyword>
<feature type="domain" description="Helicase C-terminal" evidence="14">
    <location>
        <begin position="232"/>
        <end position="427"/>
    </location>
</feature>
<dbReference type="EMBL" id="JABTTQ020001611">
    <property type="protein sequence ID" value="KAK6129840.1"/>
    <property type="molecule type" value="Genomic_DNA"/>
</dbReference>
<comment type="similarity">
    <text evidence="1">Belongs to the class-I aminoacyl-tRNA synthetase family.</text>
</comment>
<dbReference type="InterPro" id="IPR002306">
    <property type="entry name" value="Trp-tRNA-ligase"/>
</dbReference>
<evidence type="ECO:0000259" key="14">
    <source>
        <dbReference type="PROSITE" id="PS51194"/>
    </source>
</evidence>
<feature type="short sequence motif" description="Q motif" evidence="11">
    <location>
        <begin position="20"/>
        <end position="48"/>
    </location>
</feature>
<keyword evidence="3" id="KW-0436">Ligase</keyword>
<comment type="caution">
    <text evidence="16">The sequence shown here is derived from an EMBL/GenBank/DDBJ whole genome shotgun (WGS) entry which is preliminary data.</text>
</comment>
<dbReference type="PANTHER" id="PTHR10055">
    <property type="entry name" value="TRYPTOPHANYL-TRNA SYNTHETASE"/>
    <property type="match status" value="1"/>
</dbReference>
<dbReference type="SUPFAM" id="SSF52540">
    <property type="entry name" value="P-loop containing nucleoside triphosphate hydrolases"/>
    <property type="match status" value="2"/>
</dbReference>
<dbReference type="Gene3D" id="1.10.240.10">
    <property type="entry name" value="Tyrosyl-Transfer RNA Synthetase"/>
    <property type="match status" value="1"/>
</dbReference>
<dbReference type="Pfam" id="PF00579">
    <property type="entry name" value="tRNA-synt_1b"/>
    <property type="match status" value="1"/>
</dbReference>
<dbReference type="InterPro" id="IPR011545">
    <property type="entry name" value="DEAD/DEAH_box_helicase_dom"/>
</dbReference>
<sequence>MEEDDAKLVYETSKGVEPIMSFDEMGIKDDLLRGIYNYGFEKPSAIQQRAVLPIISGRDVIAQAQSGTGKTSMIALAVCQIVDTKSSEVQALILSPTRELAAQTEKVILAIGDYINVQAHACIGGKSVGEDIRKLEHGVHVVSGTPGRVCDMIKRRTLRTRSIKLLILDESDEMLSRGFKDQIYDVYRYLPPELQVVLISATLPNEILEITSKFMTDPVRILVKRDELTLEGIKQFFVAVEREEWKFDTLCDLYDTLTITQAVIFCNTKRKVDWLTAKMRENNFTVSSMHGDMPQKERDAIMGEFRSGQTEFLSQQMFGLGAGCSTVMEQKTQEEDQIVTPWEVAAEKGGKIDYDKLIDKFGCQRLDQSLIDRVARLTGRPPHVFLRRGVFFAHRDFSDVLDAYERGKSFICTRAEARLPRPCIWAIWYLQDAFKVPLVIQLTDDEKCMWKNLTVEESQRLARENAKDIIACGFDVSRTFIFSDFDYVGGSFYKNMVKIAKCVTYNKVVGIFGFSGEDHIGKVSFPPVQAAPSFPSSFPHLFSGKDSLRCLIPCAIDQYLRCLFCLCSEKYEFGLVVSANLLARSLLPNDTRCRSRLGYNKPALIESSFFPALQGETGKMSASDPNSAIYVTDSAKDIKNKVNRYAFSGGQDSIENHRKYGANLEVDIPVKYLGFFLDDDAELEHIRTEYGAGRMLTGEVKNRLIEVLTELVERHRRARAAVTDEWGGGPDQGQDDPISKLPLTKLVLREDLGGPPSTPGEN</sequence>
<dbReference type="InterPro" id="IPR027417">
    <property type="entry name" value="P-loop_NTPase"/>
</dbReference>
<keyword evidence="17" id="KW-1185">Reference proteome</keyword>
<evidence type="ECO:0000256" key="9">
    <source>
        <dbReference type="ARBA" id="ARBA00023146"/>
    </source>
</evidence>
<evidence type="ECO:0000313" key="17">
    <source>
        <dbReference type="Proteomes" id="UP001318860"/>
    </source>
</evidence>
<evidence type="ECO:0000259" key="15">
    <source>
        <dbReference type="PROSITE" id="PS51195"/>
    </source>
</evidence>
<evidence type="ECO:0000256" key="1">
    <source>
        <dbReference type="ARBA" id="ARBA00005594"/>
    </source>
</evidence>
<evidence type="ECO:0000256" key="11">
    <source>
        <dbReference type="PROSITE-ProRule" id="PRU00552"/>
    </source>
</evidence>
<evidence type="ECO:0000256" key="10">
    <source>
        <dbReference type="ARBA" id="ARBA00030268"/>
    </source>
</evidence>